<dbReference type="EMBL" id="QGTA01000180">
    <property type="protein sequence ID" value="RQW92821.1"/>
    <property type="molecule type" value="Genomic_DNA"/>
</dbReference>
<dbReference type="InterPro" id="IPR029058">
    <property type="entry name" value="AB_hydrolase_fold"/>
</dbReference>
<dbReference type="PROSITE" id="PS00012">
    <property type="entry name" value="PHOSPHOPANTETHEINE"/>
    <property type="match status" value="1"/>
</dbReference>
<evidence type="ECO:0000313" key="5">
    <source>
        <dbReference type="Proteomes" id="UP000274694"/>
    </source>
</evidence>
<comment type="caution">
    <text evidence="4">The sequence shown here is derived from an EMBL/GenBank/DDBJ whole genome shotgun (WGS) entry which is preliminary data.</text>
</comment>
<keyword evidence="5" id="KW-1185">Reference proteome</keyword>
<dbReference type="InterPro" id="IPR006162">
    <property type="entry name" value="Ppantetheine_attach_site"/>
</dbReference>
<dbReference type="Gene3D" id="3.40.50.1820">
    <property type="entry name" value="alpha/beta hydrolase"/>
    <property type="match status" value="1"/>
</dbReference>
<proteinExistence type="predicted"/>
<dbReference type="SMART" id="SM00823">
    <property type="entry name" value="PKS_PP"/>
    <property type="match status" value="1"/>
</dbReference>
<dbReference type="PANTHER" id="PTHR45527:SF1">
    <property type="entry name" value="FATTY ACID SYNTHASE"/>
    <property type="match status" value="1"/>
</dbReference>
<dbReference type="InterPro" id="IPR020806">
    <property type="entry name" value="PKS_PP-bd"/>
</dbReference>
<dbReference type="InterPro" id="IPR009081">
    <property type="entry name" value="PP-bd_ACP"/>
</dbReference>
<evidence type="ECO:0000259" key="3">
    <source>
        <dbReference type="PROSITE" id="PS50075"/>
    </source>
</evidence>
<gene>
    <name evidence="4" type="ORF">DLJ60_13305</name>
</gene>
<dbReference type="SUPFAM" id="SSF47336">
    <property type="entry name" value="ACP-like"/>
    <property type="match status" value="1"/>
</dbReference>
<dbReference type="Proteomes" id="UP000274694">
    <property type="component" value="Unassembled WGS sequence"/>
</dbReference>
<keyword evidence="1" id="KW-0596">Phosphopantetheine</keyword>
<accession>A0ABX9Y4A1</accession>
<dbReference type="Pfam" id="PF00550">
    <property type="entry name" value="PP-binding"/>
    <property type="match status" value="1"/>
</dbReference>
<name>A0ABX9Y4A1_MICCH</name>
<dbReference type="PANTHER" id="PTHR45527">
    <property type="entry name" value="NONRIBOSOMAL PEPTIDE SYNTHETASE"/>
    <property type="match status" value="1"/>
</dbReference>
<organism evidence="4 5">
    <name type="scientific">Micromonospora chalcea</name>
    <dbReference type="NCBI Taxonomy" id="1874"/>
    <lineage>
        <taxon>Bacteria</taxon>
        <taxon>Bacillati</taxon>
        <taxon>Actinomycetota</taxon>
        <taxon>Actinomycetes</taxon>
        <taxon>Micromonosporales</taxon>
        <taxon>Micromonosporaceae</taxon>
        <taxon>Micromonospora</taxon>
    </lineage>
</organism>
<feature type="domain" description="Carrier" evidence="3">
    <location>
        <begin position="16"/>
        <end position="91"/>
    </location>
</feature>
<keyword evidence="2" id="KW-0597">Phosphoprotein</keyword>
<reference evidence="4 5" key="1">
    <citation type="submission" date="2018-05" db="EMBL/GenBank/DDBJ databases">
        <title>Micromonospora from Atacama Desert.</title>
        <authorList>
            <person name="Carro L."/>
            <person name="Goodfellow M."/>
            <person name="Klenk H.-P."/>
        </authorList>
    </citation>
    <scope>NUCLEOTIDE SEQUENCE [LARGE SCALE GENOMIC DNA]</scope>
    <source>
        <strain evidence="4 5">LB41</strain>
    </source>
</reference>
<evidence type="ECO:0000313" key="4">
    <source>
        <dbReference type="EMBL" id="RQW92821.1"/>
    </source>
</evidence>
<protein>
    <recommendedName>
        <fullName evidence="3">Carrier domain-containing protein</fullName>
    </recommendedName>
</protein>
<evidence type="ECO:0000256" key="2">
    <source>
        <dbReference type="ARBA" id="ARBA00022553"/>
    </source>
</evidence>
<dbReference type="PROSITE" id="PS50075">
    <property type="entry name" value="CARRIER"/>
    <property type="match status" value="1"/>
</dbReference>
<sequence>PRGSHPRPDLATPYVAPGTEAERTVAEIWQEVLGLDRVGVHDDFFALGGHSLAAVQIGAKIRGRFGVELNLRGFFDSPTVAHTVTVLADPGGPGDRGADRIEVVSRDVPDDELAGLDELSDEEIEAQLAALLAEDDGGGRA</sequence>
<feature type="non-terminal residue" evidence="4">
    <location>
        <position position="1"/>
    </location>
</feature>
<dbReference type="InterPro" id="IPR036736">
    <property type="entry name" value="ACP-like_sf"/>
</dbReference>
<evidence type="ECO:0000256" key="1">
    <source>
        <dbReference type="ARBA" id="ARBA00022450"/>
    </source>
</evidence>
<dbReference type="RefSeq" id="WP_233607772.1">
    <property type="nucleotide sequence ID" value="NZ_QGTA01000180.1"/>
</dbReference>